<feature type="transmembrane region" description="Helical" evidence="1">
    <location>
        <begin position="62"/>
        <end position="78"/>
    </location>
</feature>
<feature type="transmembrane region" description="Helical" evidence="1">
    <location>
        <begin position="153"/>
        <end position="171"/>
    </location>
</feature>
<keyword evidence="1" id="KW-0812">Transmembrane</keyword>
<gene>
    <name evidence="2" type="ORF">ACFOW9_15215</name>
</gene>
<evidence type="ECO:0008006" key="4">
    <source>
        <dbReference type="Google" id="ProtNLM"/>
    </source>
</evidence>
<evidence type="ECO:0000313" key="3">
    <source>
        <dbReference type="Proteomes" id="UP001595773"/>
    </source>
</evidence>
<accession>A0ABV8R487</accession>
<sequence>MTKGGVRLARGWTAAAFATFVAALSHVMGGGAAPHPLLLLLSLSISAVVCVALAGRVLSRKNLVAAVVLSQGLFHLLFSPSPGQPMSMPASVIASGDHCGMNMGLLPGLSEQVALGHGTGLSALMWVSHAAAAVLTIIFLRHGEASTMKLIDALRLQITAIVGLVIVPIAAPSRIYAAPTLWLPMRIGLDIPLPVRHHRGPPLLAAAL</sequence>
<comment type="caution">
    <text evidence="2">The sequence shown here is derived from an EMBL/GenBank/DDBJ whole genome shotgun (WGS) entry which is preliminary data.</text>
</comment>
<keyword evidence="1" id="KW-1133">Transmembrane helix</keyword>
<dbReference type="Proteomes" id="UP001595773">
    <property type="component" value="Unassembled WGS sequence"/>
</dbReference>
<dbReference type="EMBL" id="JBHSCQ010000022">
    <property type="protein sequence ID" value="MFC4266958.1"/>
    <property type="molecule type" value="Genomic_DNA"/>
</dbReference>
<evidence type="ECO:0000313" key="2">
    <source>
        <dbReference type="EMBL" id="MFC4266958.1"/>
    </source>
</evidence>
<keyword evidence="1" id="KW-0472">Membrane</keyword>
<evidence type="ECO:0000256" key="1">
    <source>
        <dbReference type="SAM" id="Phobius"/>
    </source>
</evidence>
<name>A0ABV8R487_9MICC</name>
<feature type="transmembrane region" description="Helical" evidence="1">
    <location>
        <begin position="123"/>
        <end position="141"/>
    </location>
</feature>
<proteinExistence type="predicted"/>
<feature type="transmembrane region" description="Helical" evidence="1">
    <location>
        <begin position="12"/>
        <end position="31"/>
    </location>
</feature>
<dbReference type="RefSeq" id="WP_230065827.1">
    <property type="nucleotide sequence ID" value="NZ_BAABLL010000010.1"/>
</dbReference>
<organism evidence="2 3">
    <name type="scientific">Arthrobacter cryoconiti</name>
    <dbReference type="NCBI Taxonomy" id="748907"/>
    <lineage>
        <taxon>Bacteria</taxon>
        <taxon>Bacillati</taxon>
        <taxon>Actinomycetota</taxon>
        <taxon>Actinomycetes</taxon>
        <taxon>Micrococcales</taxon>
        <taxon>Micrococcaceae</taxon>
        <taxon>Arthrobacter</taxon>
    </lineage>
</organism>
<feature type="transmembrane region" description="Helical" evidence="1">
    <location>
        <begin position="37"/>
        <end position="55"/>
    </location>
</feature>
<keyword evidence="3" id="KW-1185">Reference proteome</keyword>
<reference evidence="3" key="1">
    <citation type="journal article" date="2019" name="Int. J. Syst. Evol. Microbiol.">
        <title>The Global Catalogue of Microorganisms (GCM) 10K type strain sequencing project: providing services to taxonomists for standard genome sequencing and annotation.</title>
        <authorList>
            <consortium name="The Broad Institute Genomics Platform"/>
            <consortium name="The Broad Institute Genome Sequencing Center for Infectious Disease"/>
            <person name="Wu L."/>
            <person name="Ma J."/>
        </authorList>
    </citation>
    <scope>NUCLEOTIDE SEQUENCE [LARGE SCALE GENOMIC DNA]</scope>
    <source>
        <strain evidence="3">CGMCC 1.10698</strain>
    </source>
</reference>
<protein>
    <recommendedName>
        <fullName evidence="4">Integral membrane protein</fullName>
    </recommendedName>
</protein>